<dbReference type="CDD" id="cd18738">
    <property type="entry name" value="PIN_VapC4-5_FitB-like"/>
    <property type="match status" value="1"/>
</dbReference>
<name>A0ABU4JL41_9FLAO</name>
<dbReference type="Gene3D" id="3.40.50.1010">
    <property type="entry name" value="5'-nuclease"/>
    <property type="match status" value="1"/>
</dbReference>
<dbReference type="RefSeq" id="WP_063969604.1">
    <property type="nucleotide sequence ID" value="NZ_JAMXLT020000031.1"/>
</dbReference>
<proteinExistence type="predicted"/>
<dbReference type="InterPro" id="IPR002716">
    <property type="entry name" value="PIN_dom"/>
</dbReference>
<keyword evidence="3" id="KW-1185">Reference proteome</keyword>
<sequence length="121" mass="13918">MKIDFIADTNFLIYIHEGNKIIEPFLEYNFGVSFISEIELLGYKGITKSDETQLKQLINDCFEIELNSKIKEKTIELRRKYSIKLPDAIIAASSLVYGIPIVTADKGFSKIKEWDLILIEI</sequence>
<accession>A0ABU4JL41</accession>
<dbReference type="InterPro" id="IPR029060">
    <property type="entry name" value="PIN-like_dom_sf"/>
</dbReference>
<organism evidence="2 3">
    <name type="scientific">Epilithonimonas ginsengisoli</name>
    <dbReference type="NCBI Taxonomy" id="1245592"/>
    <lineage>
        <taxon>Bacteria</taxon>
        <taxon>Pseudomonadati</taxon>
        <taxon>Bacteroidota</taxon>
        <taxon>Flavobacteriia</taxon>
        <taxon>Flavobacteriales</taxon>
        <taxon>Weeksellaceae</taxon>
        <taxon>Chryseobacterium group</taxon>
        <taxon>Epilithonimonas</taxon>
    </lineage>
</organism>
<dbReference type="Pfam" id="PF01850">
    <property type="entry name" value="PIN"/>
    <property type="match status" value="1"/>
</dbReference>
<gene>
    <name evidence="2" type="ORF">NG800_015970</name>
</gene>
<dbReference type="SUPFAM" id="SSF88723">
    <property type="entry name" value="PIN domain-like"/>
    <property type="match status" value="1"/>
</dbReference>
<evidence type="ECO:0000313" key="2">
    <source>
        <dbReference type="EMBL" id="MDW8550425.1"/>
    </source>
</evidence>
<evidence type="ECO:0000313" key="3">
    <source>
        <dbReference type="Proteomes" id="UP001204439"/>
    </source>
</evidence>
<feature type="domain" description="PIN" evidence="1">
    <location>
        <begin position="7"/>
        <end position="112"/>
    </location>
</feature>
<evidence type="ECO:0000259" key="1">
    <source>
        <dbReference type="Pfam" id="PF01850"/>
    </source>
</evidence>
<protein>
    <submittedName>
        <fullName evidence="2">Type II toxin-antitoxin system VapC family toxin</fullName>
    </submittedName>
</protein>
<dbReference type="EMBL" id="JAMXLT020000031">
    <property type="protein sequence ID" value="MDW8550425.1"/>
    <property type="molecule type" value="Genomic_DNA"/>
</dbReference>
<reference evidence="2 3" key="1">
    <citation type="submission" date="2023-11" db="EMBL/GenBank/DDBJ databases">
        <title>First isolation, identification, and characterization of non-pathogenic Epilithonimonas ginsengisoli isolated from diseased farmed rainbow trout (Oncorhynchus mykiss) in Chile.</title>
        <authorList>
            <person name="Miranda C.D."/>
            <person name="Irgang R."/>
            <person name="Concha C."/>
            <person name="Rojas R."/>
            <person name="Avendano R."/>
        </authorList>
    </citation>
    <scope>NUCLEOTIDE SEQUENCE [LARGE SCALE GENOMIC DNA]</scope>
    <source>
        <strain evidence="2 3">FP99</strain>
    </source>
</reference>
<comment type="caution">
    <text evidence="2">The sequence shown here is derived from an EMBL/GenBank/DDBJ whole genome shotgun (WGS) entry which is preliminary data.</text>
</comment>
<dbReference type="Proteomes" id="UP001204439">
    <property type="component" value="Unassembled WGS sequence"/>
</dbReference>